<dbReference type="SUPFAM" id="SSF52047">
    <property type="entry name" value="RNI-like"/>
    <property type="match status" value="1"/>
</dbReference>
<sequence length="412" mass="47153">MSDSTHEVFDIHRGHGNKNTILPPEISDEIIDMVGYPAIIGYNDDERRKNLRACSLVCRGWVYRSRKNLFHYIRLYGVEGWDTIKQTLGLLPSHAKDVRMLYIASDKLLKSFKPNQFLAEVSSLMPAITTLTFSSIKLKLLTDDSSELPFRLNSVQSLTFDDVKLHTMKKFDALIQAFPSVTSLILDQIYLSKKHEQAVLPNFEEGLHRVLIKLRQIEVYHDRLWSPPTQVHQWIARSPVAASVTRISQYGPPFQYSTGDHQTVSLSELLRIKGPLLVYLRLPAYVFRTKPKAKIFSSLQLCTSLQDFSVGGVDGYHLADVVETLQSLRCMNIKKLSFGLLWRRGLKSNCQDLWDKFDEILCSTTFNNVEIVFVYFEHYLEHAVDIGKYLPRVLDRGILKVKGSGDVMVTLL</sequence>
<dbReference type="AlphaFoldDB" id="A0AAW0FRR4"/>
<dbReference type="Proteomes" id="UP001385951">
    <property type="component" value="Unassembled WGS sequence"/>
</dbReference>
<comment type="caution">
    <text evidence="1">The sequence shown here is derived from an EMBL/GenBank/DDBJ whole genome shotgun (WGS) entry which is preliminary data.</text>
</comment>
<evidence type="ECO:0000313" key="1">
    <source>
        <dbReference type="EMBL" id="KAK7682777.1"/>
    </source>
</evidence>
<protein>
    <recommendedName>
        <fullName evidence="3">F-box domain-containing protein</fullName>
    </recommendedName>
</protein>
<gene>
    <name evidence="1" type="ORF">QCA50_014160</name>
</gene>
<keyword evidence="2" id="KW-1185">Reference proteome</keyword>
<evidence type="ECO:0008006" key="3">
    <source>
        <dbReference type="Google" id="ProtNLM"/>
    </source>
</evidence>
<dbReference type="EMBL" id="JASBNA010000034">
    <property type="protein sequence ID" value="KAK7682777.1"/>
    <property type="molecule type" value="Genomic_DNA"/>
</dbReference>
<name>A0AAW0FRR4_9APHY</name>
<evidence type="ECO:0000313" key="2">
    <source>
        <dbReference type="Proteomes" id="UP001385951"/>
    </source>
</evidence>
<organism evidence="1 2">
    <name type="scientific">Cerrena zonata</name>
    <dbReference type="NCBI Taxonomy" id="2478898"/>
    <lineage>
        <taxon>Eukaryota</taxon>
        <taxon>Fungi</taxon>
        <taxon>Dikarya</taxon>
        <taxon>Basidiomycota</taxon>
        <taxon>Agaricomycotina</taxon>
        <taxon>Agaricomycetes</taxon>
        <taxon>Polyporales</taxon>
        <taxon>Cerrenaceae</taxon>
        <taxon>Cerrena</taxon>
    </lineage>
</organism>
<accession>A0AAW0FRR4</accession>
<proteinExistence type="predicted"/>
<reference evidence="1 2" key="1">
    <citation type="submission" date="2022-09" db="EMBL/GenBank/DDBJ databases">
        <authorList>
            <person name="Palmer J.M."/>
        </authorList>
    </citation>
    <scope>NUCLEOTIDE SEQUENCE [LARGE SCALE GENOMIC DNA]</scope>
    <source>
        <strain evidence="1 2">DSM 7382</strain>
    </source>
</reference>